<evidence type="ECO:0000313" key="7">
    <source>
        <dbReference type="Proteomes" id="UP000006727"/>
    </source>
</evidence>
<dbReference type="Proteomes" id="UP000006727">
    <property type="component" value="Chromosome 1"/>
</dbReference>
<feature type="signal peptide" evidence="3">
    <location>
        <begin position="1"/>
        <end position="26"/>
    </location>
</feature>
<evidence type="ECO:0000256" key="2">
    <source>
        <dbReference type="RuleBase" id="RU363055"/>
    </source>
</evidence>
<dbReference type="GO" id="GO:0016757">
    <property type="term" value="F:glycosyltransferase activity"/>
    <property type="evidence" value="ECO:0000318"/>
    <property type="project" value="GO_Central"/>
</dbReference>
<comment type="similarity">
    <text evidence="1 2">Belongs to the glycosyltransferase 77 family.</text>
</comment>
<feature type="chain" id="PRO_5043158454" description="Glycosyltransferase" evidence="3">
    <location>
        <begin position="27"/>
        <end position="708"/>
    </location>
</feature>
<keyword evidence="2" id="KW-0333">Golgi apparatus</keyword>
<evidence type="ECO:0000259" key="4">
    <source>
        <dbReference type="Pfam" id="PF03407"/>
    </source>
</evidence>
<keyword evidence="7" id="KW-1185">Reference proteome</keyword>
<dbReference type="RefSeq" id="XP_024389019.1">
    <property type="nucleotide sequence ID" value="XM_024533251.2"/>
</dbReference>
<dbReference type="Pfam" id="PF03407">
    <property type="entry name" value="Nucleotid_trans"/>
    <property type="match status" value="1"/>
</dbReference>
<dbReference type="InterPro" id="IPR044575">
    <property type="entry name" value="RAY1-like"/>
</dbReference>
<dbReference type="GO" id="GO:0005794">
    <property type="term" value="C:Golgi apparatus"/>
    <property type="evidence" value="ECO:0000318"/>
    <property type="project" value="GO_Central"/>
</dbReference>
<dbReference type="EnsemblPlants" id="Pp3c1_26680V3.3">
    <property type="protein sequence ID" value="Pp3c1_26680V3.3"/>
    <property type="gene ID" value="Pp3c1_26680"/>
</dbReference>
<comment type="subcellular location">
    <subcellularLocation>
        <location evidence="2">Golgi apparatus membrane</location>
        <topology evidence="2">Single-pass type II membrane protein</topology>
    </subcellularLocation>
</comment>
<dbReference type="InterPro" id="IPR029044">
    <property type="entry name" value="Nucleotide-diphossugar_trans"/>
</dbReference>
<dbReference type="OrthoDB" id="540503at2759"/>
<keyword evidence="2" id="KW-0812">Transmembrane</keyword>
<reference evidence="6" key="3">
    <citation type="submission" date="2020-12" db="UniProtKB">
        <authorList>
            <consortium name="EnsemblPlants"/>
        </authorList>
    </citation>
    <scope>IDENTIFICATION</scope>
</reference>
<protein>
    <recommendedName>
        <fullName evidence="2">Glycosyltransferase</fullName>
        <ecNumber evidence="2">2.4.2.-</ecNumber>
    </recommendedName>
</protein>
<dbReference type="GeneID" id="112288733"/>
<dbReference type="GO" id="GO:0071555">
    <property type="term" value="P:cell wall organization"/>
    <property type="evidence" value="ECO:0007669"/>
    <property type="project" value="UniProtKB-KW"/>
</dbReference>
<dbReference type="EMBL" id="ABEU02000001">
    <property type="protein sequence ID" value="PNR62791.1"/>
    <property type="molecule type" value="Genomic_DNA"/>
</dbReference>
<evidence type="ECO:0000256" key="3">
    <source>
        <dbReference type="SAM" id="SignalP"/>
    </source>
</evidence>
<dbReference type="AlphaFoldDB" id="A0A2K1L9U9"/>
<feature type="domain" description="Nucleotide-diphospho-sugar transferase" evidence="4">
    <location>
        <begin position="464"/>
        <end position="683"/>
    </location>
</feature>
<reference evidence="5 7" key="1">
    <citation type="journal article" date="2008" name="Science">
        <title>The Physcomitrella genome reveals evolutionary insights into the conquest of land by plants.</title>
        <authorList>
            <person name="Rensing S."/>
            <person name="Lang D."/>
            <person name="Zimmer A."/>
            <person name="Terry A."/>
            <person name="Salamov A."/>
            <person name="Shapiro H."/>
            <person name="Nishiyama T."/>
            <person name="Perroud P.-F."/>
            <person name="Lindquist E."/>
            <person name="Kamisugi Y."/>
            <person name="Tanahashi T."/>
            <person name="Sakakibara K."/>
            <person name="Fujita T."/>
            <person name="Oishi K."/>
            <person name="Shin-I T."/>
            <person name="Kuroki Y."/>
            <person name="Toyoda A."/>
            <person name="Suzuki Y."/>
            <person name="Hashimoto A."/>
            <person name="Yamaguchi K."/>
            <person name="Sugano A."/>
            <person name="Kohara Y."/>
            <person name="Fujiyama A."/>
            <person name="Anterola A."/>
            <person name="Aoki S."/>
            <person name="Ashton N."/>
            <person name="Barbazuk W.B."/>
            <person name="Barker E."/>
            <person name="Bennetzen J."/>
            <person name="Bezanilla M."/>
            <person name="Blankenship R."/>
            <person name="Cho S.H."/>
            <person name="Dutcher S."/>
            <person name="Estelle M."/>
            <person name="Fawcett J.A."/>
            <person name="Gundlach H."/>
            <person name="Hanada K."/>
            <person name="Heyl A."/>
            <person name="Hicks K.A."/>
            <person name="Hugh J."/>
            <person name="Lohr M."/>
            <person name="Mayer K."/>
            <person name="Melkozernov A."/>
            <person name="Murata T."/>
            <person name="Nelson D."/>
            <person name="Pils B."/>
            <person name="Prigge M."/>
            <person name="Reiss B."/>
            <person name="Renner T."/>
            <person name="Rombauts S."/>
            <person name="Rushton P."/>
            <person name="Sanderfoot A."/>
            <person name="Schween G."/>
            <person name="Shiu S.-H."/>
            <person name="Stueber K."/>
            <person name="Theodoulou F.L."/>
            <person name="Tu H."/>
            <person name="Van de Peer Y."/>
            <person name="Verrier P.J."/>
            <person name="Waters E."/>
            <person name="Wood A."/>
            <person name="Yang L."/>
            <person name="Cove D."/>
            <person name="Cuming A."/>
            <person name="Hasebe M."/>
            <person name="Lucas S."/>
            <person name="Mishler D.B."/>
            <person name="Reski R."/>
            <person name="Grigoriev I."/>
            <person name="Quatrano R.S."/>
            <person name="Boore J.L."/>
        </authorList>
    </citation>
    <scope>NUCLEOTIDE SEQUENCE [LARGE SCALE GENOMIC DNA]</scope>
    <source>
        <strain evidence="6 7">cv. Gransden 2004</strain>
    </source>
</reference>
<keyword evidence="2" id="KW-0328">Glycosyltransferase</keyword>
<name>A0A2K1L9U9_PHYPA</name>
<keyword evidence="2" id="KW-0808">Transferase</keyword>
<evidence type="ECO:0000313" key="5">
    <source>
        <dbReference type="EMBL" id="PNR62791.1"/>
    </source>
</evidence>
<accession>A0A2K1L9U9</accession>
<dbReference type="PaxDb" id="3218-PP1S21_134V6.1"/>
<reference evidence="5 7" key="2">
    <citation type="journal article" date="2018" name="Plant J.">
        <title>The Physcomitrella patens chromosome-scale assembly reveals moss genome structure and evolution.</title>
        <authorList>
            <person name="Lang D."/>
            <person name="Ullrich K.K."/>
            <person name="Murat F."/>
            <person name="Fuchs J."/>
            <person name="Jenkins J."/>
            <person name="Haas F.B."/>
            <person name="Piednoel M."/>
            <person name="Gundlach H."/>
            <person name="Van Bel M."/>
            <person name="Meyberg R."/>
            <person name="Vives C."/>
            <person name="Morata J."/>
            <person name="Symeonidi A."/>
            <person name="Hiss M."/>
            <person name="Muchero W."/>
            <person name="Kamisugi Y."/>
            <person name="Saleh O."/>
            <person name="Blanc G."/>
            <person name="Decker E.L."/>
            <person name="van Gessel N."/>
            <person name="Grimwood J."/>
            <person name="Hayes R.D."/>
            <person name="Graham S.W."/>
            <person name="Gunter L.E."/>
            <person name="McDaniel S.F."/>
            <person name="Hoernstein S.N.W."/>
            <person name="Larsson A."/>
            <person name="Li F.W."/>
            <person name="Perroud P.F."/>
            <person name="Phillips J."/>
            <person name="Ranjan P."/>
            <person name="Rokshar D.S."/>
            <person name="Rothfels C.J."/>
            <person name="Schneider L."/>
            <person name="Shu S."/>
            <person name="Stevenson D.W."/>
            <person name="Thummler F."/>
            <person name="Tillich M."/>
            <person name="Villarreal Aguilar J.C."/>
            <person name="Widiez T."/>
            <person name="Wong G.K."/>
            <person name="Wymore A."/>
            <person name="Zhang Y."/>
            <person name="Zimmer A.D."/>
            <person name="Quatrano R.S."/>
            <person name="Mayer K.F.X."/>
            <person name="Goodstein D."/>
            <person name="Casacuberta J.M."/>
            <person name="Vandepoele K."/>
            <person name="Reski R."/>
            <person name="Cuming A.C."/>
            <person name="Tuskan G.A."/>
            <person name="Maumus F."/>
            <person name="Salse J."/>
            <person name="Schmutz J."/>
            <person name="Rensing S.A."/>
        </authorList>
    </citation>
    <scope>NUCLEOTIDE SEQUENCE [LARGE SCALE GENOMIC DNA]</scope>
    <source>
        <strain evidence="6 7">cv. Gransden 2004</strain>
    </source>
</reference>
<dbReference type="GO" id="GO:0000139">
    <property type="term" value="C:Golgi membrane"/>
    <property type="evidence" value="ECO:0007669"/>
    <property type="project" value="UniProtKB-SubCell"/>
</dbReference>
<keyword evidence="2" id="KW-0961">Cell wall biogenesis/degradation</keyword>
<dbReference type="PANTHER" id="PTHR47483:SF1">
    <property type="entry name" value="BETA-ARABINOFURANOSYLTRANSFERASE RAY1"/>
    <property type="match status" value="1"/>
</dbReference>
<gene>
    <name evidence="6" type="primary">LOC112288733</name>
    <name evidence="5" type="ORF">PHYPA_001215</name>
</gene>
<dbReference type="EC" id="2.4.2.-" evidence="2"/>
<dbReference type="PANTHER" id="PTHR47483">
    <property type="entry name" value="BETA-ARABINOFURANOSYLTRANSFERASE RAY1"/>
    <property type="match status" value="1"/>
</dbReference>
<dbReference type="Gramene" id="Pp3c1_26680V3.1">
    <property type="protein sequence ID" value="Pp3c1_26680V3.1"/>
    <property type="gene ID" value="Pp3c1_26680"/>
</dbReference>
<dbReference type="STRING" id="3218.A0A2K1L9U9"/>
<evidence type="ECO:0000256" key="1">
    <source>
        <dbReference type="ARBA" id="ARBA00007033"/>
    </source>
</evidence>
<dbReference type="SUPFAM" id="SSF53448">
    <property type="entry name" value="Nucleotide-diphospho-sugar transferases"/>
    <property type="match status" value="1"/>
</dbReference>
<evidence type="ECO:0000313" key="6">
    <source>
        <dbReference type="EnsemblPlants" id="Pp3c1_26680V3.1"/>
    </source>
</evidence>
<proteinExistence type="inferred from homology"/>
<dbReference type="InterPro" id="IPR005069">
    <property type="entry name" value="Nucl-diP-sugar_transferase"/>
</dbReference>
<dbReference type="FunCoup" id="A0A2K1L9U9">
    <property type="interactions" value="248"/>
</dbReference>
<dbReference type="KEGG" id="ppp:112288733"/>
<keyword evidence="2" id="KW-0735">Signal-anchor</keyword>
<organism evidence="5">
    <name type="scientific">Physcomitrium patens</name>
    <name type="common">Spreading-leaved earth moss</name>
    <name type="synonym">Physcomitrella patens</name>
    <dbReference type="NCBI Taxonomy" id="3218"/>
    <lineage>
        <taxon>Eukaryota</taxon>
        <taxon>Viridiplantae</taxon>
        <taxon>Streptophyta</taxon>
        <taxon>Embryophyta</taxon>
        <taxon>Bryophyta</taxon>
        <taxon>Bryophytina</taxon>
        <taxon>Bryopsida</taxon>
        <taxon>Funariidae</taxon>
        <taxon>Funariales</taxon>
        <taxon>Funariaceae</taxon>
        <taxon>Physcomitrium</taxon>
    </lineage>
</organism>
<dbReference type="Gramene" id="Pp3c1_26680V3.3">
    <property type="protein sequence ID" value="Pp3c1_26680V3.3"/>
    <property type="gene ID" value="Pp3c1_26680"/>
</dbReference>
<keyword evidence="3" id="KW-0732">Signal</keyword>
<dbReference type="EnsemblPlants" id="Pp3c1_26680V3.1">
    <property type="protein sequence ID" value="Pp3c1_26680V3.1"/>
    <property type="gene ID" value="Pp3c1_26680"/>
</dbReference>
<dbReference type="GO" id="GO:0042546">
    <property type="term" value="P:cell wall biogenesis"/>
    <property type="evidence" value="ECO:0000318"/>
    <property type="project" value="GO_Central"/>
</dbReference>
<sequence>MEVNAQVMQALLSTAALLLLVISMRATQLLPAGRESDKIVEVELPERSLAMLPPESETKRIAITFYTAPAPFDGAEGMRQKLAIHSWLHLDLRPDVVLMGRHPSLKTFAETLQPYVTVDSDIDITFMGNPMFHSMIGRVQASSSEIVVLIDPNLVLLNDFTAAITKVRAVDSNWLLVVKPIHTTIFPFELQGSSGSWLHSDGLYVEPDEVRKIVRQKGSSGDCYGPGLWAWNKADAQLHAGVIPPFVYGSGHHSEWLLTEALVSKYRTVIDGSDVITLVAPQHVASRIYNGDGALGRPWDVAGNRVLAMQYGSLYYRPADLSNVTVKLIKCGEKLRRGLCLYNRTDLLEACKPHNRKLRLAQKVDPQASRDWFKFSQWFGRSSSDRGVQALDCKTIASLTNEYVRCPRLTKKSIKVSELWLPFSLEALASRVASPDKVIILSVAGDSYRTMLMSWVCSLRRLNISNYLVYALDDELYQHAVSQGVPVVKSSQTMRVSRDDCHFGTKCFQEVTKMKSRTVLHLLQLGFKVLFSDVDVYWFQNPIQEMMAYGPGTLVAQTDQYNETEAANLPRRLNSGFYFAWSDRATVAAFVKIVKHAMTSNMSEQPSFYDTMCGLDGVYRVGDDKCVEPDTNVTAIFLDRRTYPNGASGNHWEQRDVRKSCEQQGCRVLHNNWVSGRERKLKRQIAAGLWDYDETTRMCVTHRKKVQS</sequence>